<evidence type="ECO:0000256" key="7">
    <source>
        <dbReference type="RuleBase" id="RU003345"/>
    </source>
</evidence>
<dbReference type="SUPFAM" id="SSF53720">
    <property type="entry name" value="ALDH-like"/>
    <property type="match status" value="1"/>
</dbReference>
<evidence type="ECO:0000256" key="1">
    <source>
        <dbReference type="ARBA" id="ARBA00009986"/>
    </source>
</evidence>
<dbReference type="PANTHER" id="PTHR43570:SF20">
    <property type="entry name" value="ALDEHYDE DEHYDROGENASE ALDX-RELATED"/>
    <property type="match status" value="1"/>
</dbReference>
<name>A0A158I5G0_9BURK</name>
<evidence type="ECO:0000259" key="8">
    <source>
        <dbReference type="Pfam" id="PF00171"/>
    </source>
</evidence>
<dbReference type="CDD" id="cd07133">
    <property type="entry name" value="ALDH_CALDH_CalB"/>
    <property type="match status" value="1"/>
</dbReference>
<gene>
    <name evidence="9" type="ORF">AWB66_02887</name>
</gene>
<keyword evidence="10" id="KW-1185">Reference proteome</keyword>
<evidence type="ECO:0000256" key="6">
    <source>
        <dbReference type="PROSITE-ProRule" id="PRU10007"/>
    </source>
</evidence>
<feature type="domain" description="Aldehyde dehydrogenase" evidence="8">
    <location>
        <begin position="48"/>
        <end position="456"/>
    </location>
</feature>
<sequence length="509" mass="55484">MRRLGCLNPVLTMTTFDDHPAGEMRHGVGLSSLLGCQRAAFVARPYPTLAERRGVLRRLRAAIREHAGRLAAAAQCDFSERAHAETMMVDVLPSVLHINHLLGGLRRWMKSSRRHTEWLFLTNRAAVMYQPKGVVGIVVPWNFPVYLALGPLATALAAGNRCMVKTSEFAPHTSHALRAMLAEVFEEDEVAVVEGDAPVARAFSALPFDHIVFTGSPEVGRHVMRAAADNLTPVTLELGGKSPAVVSKSADLAVAARRIAHGKTVNAGQICVAPDYALVPEGEEGAFARHVMEAAARMHPAGSEDYAAVIHERAYERQQALIDDARAHGASVFVCPMPSGGRRMPLHVVLDVTPAMRIAREEIFGPILPVFTYRTFEAAIAQIQAGTRPLALYYFGHDKAESDALLKRTHAGGMTLNDWGWHVLNHDMPFGGIGGSGMGNYHGEEGFRELSHAKSVFSEHRWFPIELFHPPYGNFVQRLALRMFLGAAPAANETAPAEGGSRRRSSQPS</sequence>
<dbReference type="Proteomes" id="UP000054717">
    <property type="component" value="Unassembled WGS sequence"/>
</dbReference>
<evidence type="ECO:0000256" key="5">
    <source>
        <dbReference type="PIRSR" id="PIRSR036492-1"/>
    </source>
</evidence>
<protein>
    <recommendedName>
        <fullName evidence="4">Aldehyde dehydrogenase</fullName>
    </recommendedName>
</protein>
<evidence type="ECO:0000313" key="9">
    <source>
        <dbReference type="EMBL" id="SAL51351.1"/>
    </source>
</evidence>
<feature type="active site" evidence="5">
    <location>
        <position position="271"/>
    </location>
</feature>
<dbReference type="PROSITE" id="PS00687">
    <property type="entry name" value="ALDEHYDE_DEHYDR_GLU"/>
    <property type="match status" value="1"/>
</dbReference>
<dbReference type="InterPro" id="IPR015590">
    <property type="entry name" value="Aldehyde_DH_dom"/>
</dbReference>
<dbReference type="PANTHER" id="PTHR43570">
    <property type="entry name" value="ALDEHYDE DEHYDROGENASE"/>
    <property type="match status" value="1"/>
</dbReference>
<dbReference type="PIRSF" id="PIRSF036492">
    <property type="entry name" value="ALDH"/>
    <property type="match status" value="1"/>
</dbReference>
<dbReference type="InterPro" id="IPR016162">
    <property type="entry name" value="Ald_DH_N"/>
</dbReference>
<dbReference type="Pfam" id="PF00171">
    <property type="entry name" value="Aldedh"/>
    <property type="match status" value="1"/>
</dbReference>
<evidence type="ECO:0000256" key="2">
    <source>
        <dbReference type="ARBA" id="ARBA00023002"/>
    </source>
</evidence>
<dbReference type="GO" id="GO:0006081">
    <property type="term" value="P:aldehyde metabolic process"/>
    <property type="evidence" value="ECO:0007669"/>
    <property type="project" value="InterPro"/>
</dbReference>
<comment type="caution">
    <text evidence="9">The sequence shown here is derived from an EMBL/GenBank/DDBJ whole genome shotgun (WGS) entry which is preliminary data.</text>
</comment>
<evidence type="ECO:0000256" key="4">
    <source>
        <dbReference type="PIRNR" id="PIRNR036492"/>
    </source>
</evidence>
<keyword evidence="3" id="KW-0520">NAD</keyword>
<dbReference type="EMBL" id="FCNZ02000009">
    <property type="protein sequence ID" value="SAL51351.1"/>
    <property type="molecule type" value="Genomic_DNA"/>
</dbReference>
<comment type="similarity">
    <text evidence="1 4 7">Belongs to the aldehyde dehydrogenase family.</text>
</comment>
<dbReference type="GO" id="GO:0004029">
    <property type="term" value="F:aldehyde dehydrogenase (NAD+) activity"/>
    <property type="evidence" value="ECO:0007669"/>
    <property type="project" value="TreeGrafter"/>
</dbReference>
<dbReference type="InterPro" id="IPR029510">
    <property type="entry name" value="Ald_DH_CS_GLU"/>
</dbReference>
<proteinExistence type="inferred from homology"/>
<evidence type="ECO:0000256" key="3">
    <source>
        <dbReference type="ARBA" id="ARBA00023027"/>
    </source>
</evidence>
<keyword evidence="2 4" id="KW-0560">Oxidoreductase</keyword>
<dbReference type="GO" id="GO:0005737">
    <property type="term" value="C:cytoplasm"/>
    <property type="evidence" value="ECO:0007669"/>
    <property type="project" value="TreeGrafter"/>
</dbReference>
<dbReference type="InterPro" id="IPR012394">
    <property type="entry name" value="Aldehyde_DH_NAD(P)"/>
</dbReference>
<dbReference type="Gene3D" id="3.40.605.10">
    <property type="entry name" value="Aldehyde Dehydrogenase, Chain A, domain 1"/>
    <property type="match status" value="1"/>
</dbReference>
<evidence type="ECO:0000313" key="10">
    <source>
        <dbReference type="Proteomes" id="UP000054717"/>
    </source>
</evidence>
<dbReference type="AlphaFoldDB" id="A0A158I5G0"/>
<feature type="active site" evidence="5 6">
    <location>
        <position position="237"/>
    </location>
</feature>
<dbReference type="InterPro" id="IPR016163">
    <property type="entry name" value="Ald_DH_C"/>
</dbReference>
<dbReference type="Gene3D" id="3.40.309.10">
    <property type="entry name" value="Aldehyde Dehydrogenase, Chain A, domain 2"/>
    <property type="match status" value="1"/>
</dbReference>
<organism evidence="9 10">
    <name type="scientific">Caballeronia telluris</name>
    <dbReference type="NCBI Taxonomy" id="326475"/>
    <lineage>
        <taxon>Bacteria</taxon>
        <taxon>Pseudomonadati</taxon>
        <taxon>Pseudomonadota</taxon>
        <taxon>Betaproteobacteria</taxon>
        <taxon>Burkholderiales</taxon>
        <taxon>Burkholderiaceae</taxon>
        <taxon>Caballeronia</taxon>
    </lineage>
</organism>
<dbReference type="InterPro" id="IPR016161">
    <property type="entry name" value="Ald_DH/histidinol_DH"/>
</dbReference>
<dbReference type="STRING" id="326475.AWB66_02887"/>
<accession>A0A158I5G0</accession>
<reference evidence="9" key="1">
    <citation type="submission" date="2016-01" db="EMBL/GenBank/DDBJ databases">
        <authorList>
            <person name="Peeters Charlotte."/>
        </authorList>
    </citation>
    <scope>NUCLEOTIDE SEQUENCE</scope>
    <source>
        <strain evidence="9">LMG 22936</strain>
    </source>
</reference>